<evidence type="ECO:0000313" key="2">
    <source>
        <dbReference type="Proteomes" id="UP000186469"/>
    </source>
</evidence>
<reference evidence="1 2" key="1">
    <citation type="submission" date="2016-12" db="EMBL/GenBank/DDBJ databases">
        <authorList>
            <person name="Song W.-J."/>
            <person name="Kurnit D.M."/>
        </authorList>
    </citation>
    <scope>NUCLEOTIDE SEQUENCE [LARGE SCALE GENOMIC DNA]</scope>
    <source>
        <strain evidence="1 2">DSM 11393</strain>
    </source>
</reference>
<gene>
    <name evidence="1" type="ORF">SAMN02745728_02012</name>
</gene>
<dbReference type="Proteomes" id="UP000186469">
    <property type="component" value="Unassembled WGS sequence"/>
</dbReference>
<evidence type="ECO:0000313" key="1">
    <source>
        <dbReference type="EMBL" id="SHN70206.1"/>
    </source>
</evidence>
<name>A0A1M7THM5_9BACT</name>
<dbReference type="OrthoDB" id="9695592at2"/>
<dbReference type="AlphaFoldDB" id="A0A1M7THM5"/>
<dbReference type="EMBL" id="FRDI01000012">
    <property type="protein sequence ID" value="SHN70206.1"/>
    <property type="molecule type" value="Genomic_DNA"/>
</dbReference>
<protein>
    <submittedName>
        <fullName evidence="1">Uncharacterized protein</fullName>
    </submittedName>
</protein>
<proteinExistence type="predicted"/>
<organism evidence="1 2">
    <name type="scientific">Desulfovibrio litoralis DSM 11393</name>
    <dbReference type="NCBI Taxonomy" id="1121455"/>
    <lineage>
        <taxon>Bacteria</taxon>
        <taxon>Pseudomonadati</taxon>
        <taxon>Thermodesulfobacteriota</taxon>
        <taxon>Desulfovibrionia</taxon>
        <taxon>Desulfovibrionales</taxon>
        <taxon>Desulfovibrionaceae</taxon>
        <taxon>Desulfovibrio</taxon>
    </lineage>
</organism>
<dbReference type="RefSeq" id="WP_072697692.1">
    <property type="nucleotide sequence ID" value="NZ_FRDI01000012.1"/>
</dbReference>
<accession>A0A1M7THM5</accession>
<sequence>MKIVYKIHKITNEISFIVNDALWDNGTYVFYGYKFEEDAKIELWGKMADFSLEICPHNCGITDILSVEEVPQLDHFISELNEQIKVLENIKFNKISERLACEFIECVNDYRENDEGRHDLSEKEFANKMYLCSINGNIYEKETGLECYFDLYIKDDDDSFDGHVMYVKIENGEIANIELMG</sequence>
<keyword evidence="2" id="KW-1185">Reference proteome</keyword>